<dbReference type="AlphaFoldDB" id="A0AAV7VAR3"/>
<evidence type="ECO:0000313" key="1">
    <source>
        <dbReference type="EMBL" id="KAJ1197355.1"/>
    </source>
</evidence>
<gene>
    <name evidence="1" type="ORF">NDU88_001215</name>
</gene>
<sequence>MKPRVPIAANPELSPITPSSLRSRIRDEGCHSISQRRLSLLADSASLREQAWHAHKGLCLALKPILAHVT</sequence>
<dbReference type="EMBL" id="JANPWB010000003">
    <property type="protein sequence ID" value="KAJ1197355.1"/>
    <property type="molecule type" value="Genomic_DNA"/>
</dbReference>
<protein>
    <submittedName>
        <fullName evidence="1">Uncharacterized protein</fullName>
    </submittedName>
</protein>
<name>A0AAV7VAR3_PLEWA</name>
<keyword evidence="2" id="KW-1185">Reference proteome</keyword>
<organism evidence="1 2">
    <name type="scientific">Pleurodeles waltl</name>
    <name type="common">Iberian ribbed newt</name>
    <dbReference type="NCBI Taxonomy" id="8319"/>
    <lineage>
        <taxon>Eukaryota</taxon>
        <taxon>Metazoa</taxon>
        <taxon>Chordata</taxon>
        <taxon>Craniata</taxon>
        <taxon>Vertebrata</taxon>
        <taxon>Euteleostomi</taxon>
        <taxon>Amphibia</taxon>
        <taxon>Batrachia</taxon>
        <taxon>Caudata</taxon>
        <taxon>Salamandroidea</taxon>
        <taxon>Salamandridae</taxon>
        <taxon>Pleurodelinae</taxon>
        <taxon>Pleurodeles</taxon>
    </lineage>
</organism>
<proteinExistence type="predicted"/>
<reference evidence="1" key="1">
    <citation type="journal article" date="2022" name="bioRxiv">
        <title>Sequencing and chromosome-scale assembly of the giantPleurodeles waltlgenome.</title>
        <authorList>
            <person name="Brown T."/>
            <person name="Elewa A."/>
            <person name="Iarovenko S."/>
            <person name="Subramanian E."/>
            <person name="Araus A.J."/>
            <person name="Petzold A."/>
            <person name="Susuki M."/>
            <person name="Suzuki K.-i.T."/>
            <person name="Hayashi T."/>
            <person name="Toyoda A."/>
            <person name="Oliveira C."/>
            <person name="Osipova E."/>
            <person name="Leigh N.D."/>
            <person name="Simon A."/>
            <person name="Yun M.H."/>
        </authorList>
    </citation>
    <scope>NUCLEOTIDE SEQUENCE</scope>
    <source>
        <strain evidence="1">20211129_DDA</strain>
        <tissue evidence="1">Liver</tissue>
    </source>
</reference>
<dbReference type="Proteomes" id="UP001066276">
    <property type="component" value="Chromosome 2_1"/>
</dbReference>
<evidence type="ECO:0000313" key="2">
    <source>
        <dbReference type="Proteomes" id="UP001066276"/>
    </source>
</evidence>
<accession>A0AAV7VAR3</accession>
<comment type="caution">
    <text evidence="1">The sequence shown here is derived from an EMBL/GenBank/DDBJ whole genome shotgun (WGS) entry which is preliminary data.</text>
</comment>